<keyword evidence="4" id="KW-1185">Reference proteome</keyword>
<dbReference type="OrthoDB" id="1730117at2759"/>
<feature type="transmembrane region" description="Helical" evidence="2">
    <location>
        <begin position="95"/>
        <end position="112"/>
    </location>
</feature>
<evidence type="ECO:0000256" key="2">
    <source>
        <dbReference type="SAM" id="Phobius"/>
    </source>
</evidence>
<evidence type="ECO:0000313" key="3">
    <source>
        <dbReference type="EMBL" id="OWF37776.1"/>
    </source>
</evidence>
<dbReference type="FunFam" id="1.20.1250.20:FF:000431">
    <property type="entry name" value="Predicted protein"/>
    <property type="match status" value="1"/>
</dbReference>
<dbReference type="AlphaFoldDB" id="A0A210PMX4"/>
<comment type="caution">
    <text evidence="3">The sequence shown here is derived from an EMBL/GenBank/DDBJ whole genome shotgun (WGS) entry which is preliminary data.</text>
</comment>
<dbReference type="GO" id="GO:0008643">
    <property type="term" value="P:carbohydrate transport"/>
    <property type="evidence" value="ECO:0007669"/>
    <property type="project" value="InterPro"/>
</dbReference>
<feature type="transmembrane region" description="Helical" evidence="2">
    <location>
        <begin position="170"/>
        <end position="190"/>
    </location>
</feature>
<feature type="transmembrane region" description="Helical" evidence="2">
    <location>
        <begin position="385"/>
        <end position="404"/>
    </location>
</feature>
<feature type="transmembrane region" description="Helical" evidence="2">
    <location>
        <begin position="127"/>
        <end position="149"/>
    </location>
</feature>
<dbReference type="FunFam" id="1.20.1250.20:FF:000206">
    <property type="entry name" value="Major facilitator superfamily domain containing 12"/>
    <property type="match status" value="1"/>
</dbReference>
<feature type="transmembrane region" description="Helical" evidence="2">
    <location>
        <begin position="24"/>
        <end position="46"/>
    </location>
</feature>
<accession>A0A210PMX4</accession>
<evidence type="ECO:0000256" key="1">
    <source>
        <dbReference type="ARBA" id="ARBA00008335"/>
    </source>
</evidence>
<feature type="transmembrane region" description="Helical" evidence="2">
    <location>
        <begin position="58"/>
        <end position="79"/>
    </location>
</feature>
<dbReference type="Proteomes" id="UP000242188">
    <property type="component" value="Unassembled WGS sequence"/>
</dbReference>
<feature type="transmembrane region" description="Helical" evidence="2">
    <location>
        <begin position="210"/>
        <end position="228"/>
    </location>
</feature>
<dbReference type="PANTHER" id="PTHR11328:SF28">
    <property type="entry name" value="MAJOR FACILITATOR SUPERFAMILY DOMAIN-CONTAINING PROTEIN 12"/>
    <property type="match status" value="1"/>
</dbReference>
<reference evidence="3 4" key="1">
    <citation type="journal article" date="2017" name="Nat. Ecol. Evol.">
        <title>Scallop genome provides insights into evolution of bilaterian karyotype and development.</title>
        <authorList>
            <person name="Wang S."/>
            <person name="Zhang J."/>
            <person name="Jiao W."/>
            <person name="Li J."/>
            <person name="Xun X."/>
            <person name="Sun Y."/>
            <person name="Guo X."/>
            <person name="Huan P."/>
            <person name="Dong B."/>
            <person name="Zhang L."/>
            <person name="Hu X."/>
            <person name="Sun X."/>
            <person name="Wang J."/>
            <person name="Zhao C."/>
            <person name="Wang Y."/>
            <person name="Wang D."/>
            <person name="Huang X."/>
            <person name="Wang R."/>
            <person name="Lv J."/>
            <person name="Li Y."/>
            <person name="Zhang Z."/>
            <person name="Liu B."/>
            <person name="Lu W."/>
            <person name="Hui Y."/>
            <person name="Liang J."/>
            <person name="Zhou Z."/>
            <person name="Hou R."/>
            <person name="Li X."/>
            <person name="Liu Y."/>
            <person name="Li H."/>
            <person name="Ning X."/>
            <person name="Lin Y."/>
            <person name="Zhao L."/>
            <person name="Xing Q."/>
            <person name="Dou J."/>
            <person name="Li Y."/>
            <person name="Mao J."/>
            <person name="Guo H."/>
            <person name="Dou H."/>
            <person name="Li T."/>
            <person name="Mu C."/>
            <person name="Jiang W."/>
            <person name="Fu Q."/>
            <person name="Fu X."/>
            <person name="Miao Y."/>
            <person name="Liu J."/>
            <person name="Yu Q."/>
            <person name="Li R."/>
            <person name="Liao H."/>
            <person name="Li X."/>
            <person name="Kong Y."/>
            <person name="Jiang Z."/>
            <person name="Chourrout D."/>
            <person name="Li R."/>
            <person name="Bao Z."/>
        </authorList>
    </citation>
    <scope>NUCLEOTIDE SEQUENCE [LARGE SCALE GENOMIC DNA]</scope>
    <source>
        <strain evidence="3 4">PY_sf001</strain>
    </source>
</reference>
<name>A0A210PMX4_MIZYE</name>
<evidence type="ECO:0000313" key="4">
    <source>
        <dbReference type="Proteomes" id="UP000242188"/>
    </source>
</evidence>
<dbReference type="STRING" id="6573.A0A210PMX4"/>
<dbReference type="GO" id="GO:0015293">
    <property type="term" value="F:symporter activity"/>
    <property type="evidence" value="ECO:0007669"/>
    <property type="project" value="InterPro"/>
</dbReference>
<dbReference type="CDD" id="cd17491">
    <property type="entry name" value="MFS_MFSD12"/>
    <property type="match status" value="1"/>
</dbReference>
<dbReference type="InterPro" id="IPR036259">
    <property type="entry name" value="MFS_trans_sf"/>
</dbReference>
<dbReference type="Pfam" id="PF13347">
    <property type="entry name" value="MFS_2"/>
    <property type="match status" value="1"/>
</dbReference>
<dbReference type="Gene3D" id="1.20.1250.20">
    <property type="entry name" value="MFS general substrate transporter like domains"/>
    <property type="match status" value="2"/>
</dbReference>
<comment type="similarity">
    <text evidence="1">Belongs to the major facilitator superfamily.</text>
</comment>
<feature type="transmembrane region" description="Helical" evidence="2">
    <location>
        <begin position="457"/>
        <end position="479"/>
    </location>
</feature>
<gene>
    <name evidence="3" type="ORF">KP79_PYT15632</name>
</gene>
<keyword evidence="2" id="KW-0472">Membrane</keyword>
<protein>
    <submittedName>
        <fullName evidence="3">Major facilitator superfamily domain-containing protein 12</fullName>
    </submittedName>
</protein>
<feature type="transmembrane region" description="Helical" evidence="2">
    <location>
        <begin position="290"/>
        <end position="311"/>
    </location>
</feature>
<dbReference type="InterPro" id="IPR039672">
    <property type="entry name" value="MFS_2"/>
</dbReference>
<keyword evidence="2" id="KW-1133">Transmembrane helix</keyword>
<dbReference type="PANTHER" id="PTHR11328">
    <property type="entry name" value="MAJOR FACILITATOR SUPERFAMILY DOMAIN-CONTAINING PROTEIN"/>
    <property type="match status" value="1"/>
</dbReference>
<sequence>MSESAPLLKKASSQAKTLPACQRFLYSMGHVLNDLTASMWFSYLIIYFHQVKQFNNVLAGYLMLIGQVSDALFTPFIGFESDRTQGFLKIGKRKSWHLIGTICVACSFPFIFNECITCGHAQDGYQFIYYAPFVIIFQFGWASTQISHLSLIPDLTTKEDERVELNGMRYAFTVLSNLAVFGLFALLFYLNTGDDVGNSDMLSPADNNKFRDLVFIVVSLGVVVSFLFQIGVKEGVKTFTHVEAEEAMSKSMKTCSSMSSSAGESGQSIEISMMRQSLMSWKDWLKESQFYQVALIYMCTRLFVNVSQIYLPLYVTETLQLSKVNVAIMPLVVFVSGLFTSLVMKPINKAIGRKATYLIGLLCGLGACIWIYFLDKSTKHYCYGVSVFLGIGGSTMLVTSLAMTSDLIGQNTESGAFVYGAMSFTDKLSNGLAVVLIQHNHPCTSCCPLCNQYFKTVLTFVPGGVVLLAFVVLCTLIPTKIGTKKKGLRLLQPVMNREDSNGAIPGAITCPTSRNISIDEESDDHIQQLLAKSPSVNSC</sequence>
<feature type="transmembrane region" description="Helical" evidence="2">
    <location>
        <begin position="355"/>
        <end position="373"/>
    </location>
</feature>
<keyword evidence="2" id="KW-0812">Transmembrane</keyword>
<dbReference type="GO" id="GO:0005886">
    <property type="term" value="C:plasma membrane"/>
    <property type="evidence" value="ECO:0007669"/>
    <property type="project" value="TreeGrafter"/>
</dbReference>
<organism evidence="3 4">
    <name type="scientific">Mizuhopecten yessoensis</name>
    <name type="common">Japanese scallop</name>
    <name type="synonym">Patinopecten yessoensis</name>
    <dbReference type="NCBI Taxonomy" id="6573"/>
    <lineage>
        <taxon>Eukaryota</taxon>
        <taxon>Metazoa</taxon>
        <taxon>Spiralia</taxon>
        <taxon>Lophotrochozoa</taxon>
        <taxon>Mollusca</taxon>
        <taxon>Bivalvia</taxon>
        <taxon>Autobranchia</taxon>
        <taxon>Pteriomorphia</taxon>
        <taxon>Pectinida</taxon>
        <taxon>Pectinoidea</taxon>
        <taxon>Pectinidae</taxon>
        <taxon>Mizuhopecten</taxon>
    </lineage>
</organism>
<dbReference type="EMBL" id="NEDP02005580">
    <property type="protein sequence ID" value="OWF37776.1"/>
    <property type="molecule type" value="Genomic_DNA"/>
</dbReference>
<proteinExistence type="inferred from homology"/>
<feature type="transmembrane region" description="Helical" evidence="2">
    <location>
        <begin position="323"/>
        <end position="343"/>
    </location>
</feature>
<dbReference type="SUPFAM" id="SSF103473">
    <property type="entry name" value="MFS general substrate transporter"/>
    <property type="match status" value="1"/>
</dbReference>